<evidence type="ECO:0008006" key="5">
    <source>
        <dbReference type="Google" id="ProtNLM"/>
    </source>
</evidence>
<sequence>MSVFFKYPSRSRLLGTLGTVAVSTLVLSACATENPSSDSSSPASASASVSASAHASSNKSSSASPQVSEQGTAEASANASSGASAEAKDGAKSEATSSDGQKLEEIYTGAEEMRNASSVPVDAEEVKKTTELVNSFETILTKVKAAPSAEASPERAADPTSDEEAEQQNVERARAVLDDETIRSIEAVAVDSAAAEFAVQASEYALAGWHYEGSSTVVGTPRMTETQYKGQPARMLEVCMDSSSVKIYDENNQPVKDDNSPKRSLNIYTLVQVDGQWKIATHDFPNNPDC</sequence>
<evidence type="ECO:0000256" key="1">
    <source>
        <dbReference type="SAM" id="MobiDB-lite"/>
    </source>
</evidence>
<dbReference type="Proteomes" id="UP000218628">
    <property type="component" value="Chromosome"/>
</dbReference>
<dbReference type="RefSeq" id="WP_070594041.1">
    <property type="nucleotide sequence ID" value="NZ_CAUQIO010000001.1"/>
</dbReference>
<gene>
    <name evidence="3" type="ORF">CO690_03390</name>
</gene>
<proteinExistence type="predicted"/>
<evidence type="ECO:0000256" key="2">
    <source>
        <dbReference type="SAM" id="SignalP"/>
    </source>
</evidence>
<feature type="compositionally biased region" description="Low complexity" evidence="1">
    <location>
        <begin position="36"/>
        <end position="64"/>
    </location>
</feature>
<organism evidence="3 4">
    <name type="scientific">Rothia mucilaginosa</name>
    <dbReference type="NCBI Taxonomy" id="43675"/>
    <lineage>
        <taxon>Bacteria</taxon>
        <taxon>Bacillati</taxon>
        <taxon>Actinomycetota</taxon>
        <taxon>Actinomycetes</taxon>
        <taxon>Micrococcales</taxon>
        <taxon>Micrococcaceae</taxon>
        <taxon>Rothia</taxon>
    </lineage>
</organism>
<accession>A0A291DE33</accession>
<protein>
    <recommendedName>
        <fullName evidence="5">ARC6 IMS domain-containing protein</fullName>
    </recommendedName>
</protein>
<reference evidence="4" key="1">
    <citation type="submission" date="2017-09" db="EMBL/GenBank/DDBJ databases">
        <title>FDA dAtabase for Regulatory Grade micrObial Sequences (FDA-ARGOS): Supporting development and validation of Infectious Disease Dx tests.</title>
        <authorList>
            <person name="Minogue T."/>
            <person name="Wolcott M."/>
            <person name="Wasieloski L."/>
            <person name="Aguilar W."/>
            <person name="Moore D."/>
            <person name="Tallon L."/>
            <person name="Sadzewicz L."/>
            <person name="Ott S."/>
            <person name="Zhao X."/>
            <person name="Nagaraj S."/>
            <person name="Vavikolanu K."/>
            <person name="Aluvathingal J."/>
            <person name="Nadendla S."/>
            <person name="Sichtig H."/>
        </authorList>
    </citation>
    <scope>NUCLEOTIDE SEQUENCE [LARGE SCALE GENOMIC DNA]</scope>
    <source>
        <strain evidence="4">FDAARGOS_369</strain>
    </source>
</reference>
<feature type="chain" id="PRO_5012516287" description="ARC6 IMS domain-containing protein" evidence="2">
    <location>
        <begin position="32"/>
        <end position="290"/>
    </location>
</feature>
<dbReference type="PROSITE" id="PS51257">
    <property type="entry name" value="PROKAR_LIPOPROTEIN"/>
    <property type="match status" value="1"/>
</dbReference>
<name>A0A291DE33_9MICC</name>
<feature type="region of interest" description="Disordered" evidence="1">
    <location>
        <begin position="144"/>
        <end position="167"/>
    </location>
</feature>
<evidence type="ECO:0000313" key="3">
    <source>
        <dbReference type="EMBL" id="ATF62772.1"/>
    </source>
</evidence>
<dbReference type="EMBL" id="CP023510">
    <property type="protein sequence ID" value="ATF62772.1"/>
    <property type="molecule type" value="Genomic_DNA"/>
</dbReference>
<dbReference type="AlphaFoldDB" id="A0A291DE33"/>
<feature type="compositionally biased region" description="Low complexity" evidence="1">
    <location>
        <begin position="73"/>
        <end position="85"/>
    </location>
</feature>
<keyword evidence="2" id="KW-0732">Signal</keyword>
<feature type="signal peptide" evidence="2">
    <location>
        <begin position="1"/>
        <end position="31"/>
    </location>
</feature>
<evidence type="ECO:0000313" key="4">
    <source>
        <dbReference type="Proteomes" id="UP000218628"/>
    </source>
</evidence>
<feature type="region of interest" description="Disordered" evidence="1">
    <location>
        <begin position="32"/>
        <end position="101"/>
    </location>
</feature>